<keyword evidence="5 12" id="KW-0436">Ligase</keyword>
<organism evidence="15 16">
    <name type="scientific">Candidatus Azambacteria bacterium RIFCSPHIGHO2_01_FULL_40_24</name>
    <dbReference type="NCBI Taxonomy" id="1797301"/>
    <lineage>
        <taxon>Bacteria</taxon>
        <taxon>Candidatus Azamiibacteriota</taxon>
    </lineage>
</organism>
<gene>
    <name evidence="15" type="ORF">A2819_01890</name>
</gene>
<evidence type="ECO:0000256" key="10">
    <source>
        <dbReference type="ARBA" id="ARBA00029936"/>
    </source>
</evidence>
<dbReference type="InterPro" id="IPR009008">
    <property type="entry name" value="Val/Leu/Ile-tRNA-synth_edit"/>
</dbReference>
<dbReference type="GO" id="GO:0006438">
    <property type="term" value="P:valyl-tRNA aminoacylation"/>
    <property type="evidence" value="ECO:0007669"/>
    <property type="project" value="InterPro"/>
</dbReference>
<reference evidence="15 16" key="1">
    <citation type="journal article" date="2016" name="Nat. Commun.">
        <title>Thousands of microbial genomes shed light on interconnected biogeochemical processes in an aquifer system.</title>
        <authorList>
            <person name="Anantharaman K."/>
            <person name="Brown C.T."/>
            <person name="Hug L.A."/>
            <person name="Sharon I."/>
            <person name="Castelle C.J."/>
            <person name="Probst A.J."/>
            <person name="Thomas B.C."/>
            <person name="Singh A."/>
            <person name="Wilkins M.J."/>
            <person name="Karaoz U."/>
            <person name="Brodie E.L."/>
            <person name="Williams K.H."/>
            <person name="Hubbard S.S."/>
            <person name="Banfield J.F."/>
        </authorList>
    </citation>
    <scope>NUCLEOTIDE SEQUENCE [LARGE SCALE GENOMIC DNA]</scope>
</reference>
<dbReference type="InterPro" id="IPR014729">
    <property type="entry name" value="Rossmann-like_a/b/a_fold"/>
</dbReference>
<dbReference type="CDD" id="cd07962">
    <property type="entry name" value="Anticodon_Ia_Val"/>
    <property type="match status" value="1"/>
</dbReference>
<evidence type="ECO:0000256" key="6">
    <source>
        <dbReference type="ARBA" id="ARBA00022741"/>
    </source>
</evidence>
<dbReference type="InterPro" id="IPR009080">
    <property type="entry name" value="tRNAsynth_Ia_anticodon-bd"/>
</dbReference>
<feature type="domain" description="Aminoacyl-tRNA synthetase class Ia" evidence="13">
    <location>
        <begin position="16"/>
        <end position="417"/>
    </location>
</feature>
<keyword evidence="4" id="KW-0963">Cytoplasm</keyword>
<evidence type="ECO:0000313" key="15">
    <source>
        <dbReference type="EMBL" id="OGD25399.1"/>
    </source>
</evidence>
<dbReference type="Gene3D" id="3.40.50.620">
    <property type="entry name" value="HUPs"/>
    <property type="match status" value="3"/>
</dbReference>
<dbReference type="InterPro" id="IPR002300">
    <property type="entry name" value="aa-tRNA-synth_Ia"/>
</dbReference>
<evidence type="ECO:0000256" key="2">
    <source>
        <dbReference type="ARBA" id="ARBA00011245"/>
    </source>
</evidence>
<dbReference type="Proteomes" id="UP000176431">
    <property type="component" value="Unassembled WGS sequence"/>
</dbReference>
<dbReference type="EMBL" id="MEYK01000013">
    <property type="protein sequence ID" value="OGD25399.1"/>
    <property type="molecule type" value="Genomic_DNA"/>
</dbReference>
<dbReference type="FunFam" id="3.40.50.620:FF:000032">
    <property type="entry name" value="Valine--tRNA ligase"/>
    <property type="match status" value="1"/>
</dbReference>
<evidence type="ECO:0000256" key="12">
    <source>
        <dbReference type="RuleBase" id="RU363035"/>
    </source>
</evidence>
<keyword evidence="8 12" id="KW-0648">Protein biosynthesis</keyword>
<keyword evidence="9 12" id="KW-0030">Aminoacyl-tRNA synthetase</keyword>
<dbReference type="InterPro" id="IPR002303">
    <property type="entry name" value="Valyl-tRNA_ligase"/>
</dbReference>
<accession>A0A1F5B459</accession>
<dbReference type="Gene3D" id="1.10.730.10">
    <property type="entry name" value="Isoleucyl-tRNA Synthetase, Domain 1"/>
    <property type="match status" value="1"/>
</dbReference>
<feature type="domain" description="Methionyl/Valyl/Leucyl/Isoleucyl-tRNA synthetase anticodon-binding" evidence="14">
    <location>
        <begin position="591"/>
        <end position="693"/>
    </location>
</feature>
<evidence type="ECO:0000256" key="11">
    <source>
        <dbReference type="ARBA" id="ARBA00047552"/>
    </source>
</evidence>
<keyword evidence="6 12" id="KW-0547">Nucleotide-binding</keyword>
<protein>
    <recommendedName>
        <fullName evidence="3">valine--tRNA ligase</fullName>
        <ecNumber evidence="3">6.1.1.9</ecNumber>
    </recommendedName>
    <alternativeName>
        <fullName evidence="10">Valyl-tRNA synthetase</fullName>
    </alternativeName>
</protein>
<dbReference type="AlphaFoldDB" id="A0A1F5B459"/>
<proteinExistence type="inferred from homology"/>
<evidence type="ECO:0000259" key="13">
    <source>
        <dbReference type="Pfam" id="PF00133"/>
    </source>
</evidence>
<dbReference type="GO" id="GO:0005829">
    <property type="term" value="C:cytosol"/>
    <property type="evidence" value="ECO:0007669"/>
    <property type="project" value="TreeGrafter"/>
</dbReference>
<dbReference type="PRINTS" id="PR00986">
    <property type="entry name" value="TRNASYNTHVAL"/>
</dbReference>
<evidence type="ECO:0000256" key="7">
    <source>
        <dbReference type="ARBA" id="ARBA00022840"/>
    </source>
</evidence>
<dbReference type="Gene3D" id="3.90.740.10">
    <property type="entry name" value="Valyl/Leucyl/Isoleucyl-tRNA synthetase, editing domain"/>
    <property type="match status" value="1"/>
</dbReference>
<dbReference type="SUPFAM" id="SSF52374">
    <property type="entry name" value="Nucleotidylyl transferase"/>
    <property type="match status" value="1"/>
</dbReference>
<dbReference type="GO" id="GO:0002161">
    <property type="term" value="F:aminoacyl-tRNA deacylase activity"/>
    <property type="evidence" value="ECO:0007669"/>
    <property type="project" value="InterPro"/>
</dbReference>
<dbReference type="PROSITE" id="PS00178">
    <property type="entry name" value="AA_TRNA_LIGASE_I"/>
    <property type="match status" value="1"/>
</dbReference>
<comment type="catalytic activity">
    <reaction evidence="11">
        <text>tRNA(Val) + L-valine + ATP = L-valyl-tRNA(Val) + AMP + diphosphate</text>
        <dbReference type="Rhea" id="RHEA:10704"/>
        <dbReference type="Rhea" id="RHEA-COMP:9672"/>
        <dbReference type="Rhea" id="RHEA-COMP:9708"/>
        <dbReference type="ChEBI" id="CHEBI:30616"/>
        <dbReference type="ChEBI" id="CHEBI:33019"/>
        <dbReference type="ChEBI" id="CHEBI:57762"/>
        <dbReference type="ChEBI" id="CHEBI:78442"/>
        <dbReference type="ChEBI" id="CHEBI:78537"/>
        <dbReference type="ChEBI" id="CHEBI:456215"/>
        <dbReference type="EC" id="6.1.1.9"/>
    </reaction>
</comment>
<name>A0A1F5B459_9BACT</name>
<dbReference type="PANTHER" id="PTHR11946">
    <property type="entry name" value="VALYL-TRNA SYNTHETASES"/>
    <property type="match status" value="1"/>
</dbReference>
<comment type="caution">
    <text evidence="15">The sequence shown here is derived from an EMBL/GenBank/DDBJ whole genome shotgun (WGS) entry which is preliminary data.</text>
</comment>
<dbReference type="Pfam" id="PF00133">
    <property type="entry name" value="tRNA-synt_1"/>
    <property type="match status" value="1"/>
</dbReference>
<dbReference type="InterPro" id="IPR033705">
    <property type="entry name" value="Anticodon_Ia_Val"/>
</dbReference>
<dbReference type="EC" id="6.1.1.9" evidence="3"/>
<keyword evidence="7 12" id="KW-0067">ATP-binding</keyword>
<dbReference type="PANTHER" id="PTHR11946:SF93">
    <property type="entry name" value="VALINE--TRNA LIGASE, CHLOROPLASTIC_MITOCHONDRIAL 2"/>
    <property type="match status" value="1"/>
</dbReference>
<dbReference type="CDD" id="cd00817">
    <property type="entry name" value="ValRS_core"/>
    <property type="match status" value="1"/>
</dbReference>
<dbReference type="GO" id="GO:0004832">
    <property type="term" value="F:valine-tRNA ligase activity"/>
    <property type="evidence" value="ECO:0007669"/>
    <property type="project" value="UniProtKB-EC"/>
</dbReference>
<comment type="similarity">
    <text evidence="12">Belongs to the class-I aminoacyl-tRNA synthetase family.</text>
</comment>
<evidence type="ECO:0000256" key="5">
    <source>
        <dbReference type="ARBA" id="ARBA00022598"/>
    </source>
</evidence>
<dbReference type="InterPro" id="IPR013155">
    <property type="entry name" value="M/V/L/I-tRNA-synth_anticd-bd"/>
</dbReference>
<evidence type="ECO:0000256" key="8">
    <source>
        <dbReference type="ARBA" id="ARBA00022917"/>
    </source>
</evidence>
<evidence type="ECO:0000256" key="1">
    <source>
        <dbReference type="ARBA" id="ARBA00004496"/>
    </source>
</evidence>
<dbReference type="Pfam" id="PF08264">
    <property type="entry name" value="Anticodon_1"/>
    <property type="match status" value="1"/>
</dbReference>
<dbReference type="SUPFAM" id="SSF47323">
    <property type="entry name" value="Anticodon-binding domain of a subclass of class I aminoacyl-tRNA synthetases"/>
    <property type="match status" value="1"/>
</dbReference>
<evidence type="ECO:0000256" key="3">
    <source>
        <dbReference type="ARBA" id="ARBA00013169"/>
    </source>
</evidence>
<dbReference type="InterPro" id="IPR001412">
    <property type="entry name" value="aa-tRNA-synth_I_CS"/>
</dbReference>
<dbReference type="SUPFAM" id="SSF50677">
    <property type="entry name" value="ValRS/IleRS/LeuRS editing domain"/>
    <property type="match status" value="1"/>
</dbReference>
<comment type="subunit">
    <text evidence="2">Monomer.</text>
</comment>
<evidence type="ECO:0000313" key="16">
    <source>
        <dbReference type="Proteomes" id="UP000176431"/>
    </source>
</evidence>
<evidence type="ECO:0000256" key="9">
    <source>
        <dbReference type="ARBA" id="ARBA00023146"/>
    </source>
</evidence>
<evidence type="ECO:0000259" key="14">
    <source>
        <dbReference type="Pfam" id="PF08264"/>
    </source>
</evidence>
<sequence length="696" mass="80753">MNFDSPYNPKETESRIYRLWEKSGFFNPDNLPKGIKNSFTISIPPPNITGSLHMGHALNAATQDIIIRKKRMEGFKTLWLPGTDHAGIATQNVVEKELKKQGLSRHDFGREKFLEKVWEWKKKYGDIILDQFKKLGASMDWSRTRFTMDPDYQEAVKEAFLHYYKRGWIYRAKRVINWCPKDATSLSDLELEYKEEQATLWHIKYPLSEKSKFIIVATTRPETMLGDTAIAVNSKDNRYKNLIGKEVILPIQNRKIPIIADKSVDMNFGTGAVKVTPAHDITDSEIGIRHNLEFKEIIDSRGRMTLEAGKICEGLKTTECRTKIVEELKLQNLIVKEEPYKHNVAVCYRCNSIIEPVPSLQWFLKMDELAKEAIKAVKSGKVKFHPKRWEKTYFTWLKNVRDWTISRQIWWGHKIPLEKENDVLDTWFSSALWPFATLGWPKKTADMKNFYPTQVLSTARDIINLWVSRMIFSGLELTNKIPFSDVIIHGTILTKEGYRMSKSLGTGIDPLLLIDKYGADALRFGLIWQSLGNQDIHWSEEHVLAGKKFANKIWNASRFVLLQIGNSQFLISNLQKNSKLQLKNKNLTNADKKILNGLKKTIIEISDLIDKYEFGHALHKLYDFFWHEYADIYIETAKKQLADKNLKASTQNILMTIHMDLLKLLHPFLPFITEEIWSAFNKKNLLLIESWPSSHT</sequence>
<comment type="subcellular location">
    <subcellularLocation>
        <location evidence="1">Cytoplasm</location>
    </subcellularLocation>
</comment>
<evidence type="ECO:0000256" key="4">
    <source>
        <dbReference type="ARBA" id="ARBA00022490"/>
    </source>
</evidence>
<dbReference type="GO" id="GO:0005524">
    <property type="term" value="F:ATP binding"/>
    <property type="evidence" value="ECO:0007669"/>
    <property type="project" value="UniProtKB-KW"/>
</dbReference>